<protein>
    <submittedName>
        <fullName evidence="3">DEAD/DEAH box helicase family protein</fullName>
    </submittedName>
</protein>
<dbReference type="InterPro" id="IPR006935">
    <property type="entry name" value="Helicase/UvrB_N"/>
</dbReference>
<feature type="domain" description="Helicase ATP-binding" evidence="2">
    <location>
        <begin position="187"/>
        <end position="351"/>
    </location>
</feature>
<dbReference type="InterPro" id="IPR001650">
    <property type="entry name" value="Helicase_C-like"/>
</dbReference>
<dbReference type="InterPro" id="IPR014001">
    <property type="entry name" value="Helicase_ATP-bd"/>
</dbReference>
<name>A0ABS1F630_9PROT</name>
<evidence type="ECO:0000259" key="2">
    <source>
        <dbReference type="PROSITE" id="PS51192"/>
    </source>
</evidence>
<evidence type="ECO:0000313" key="4">
    <source>
        <dbReference type="Proteomes" id="UP000652760"/>
    </source>
</evidence>
<keyword evidence="4" id="KW-1185">Reference proteome</keyword>
<dbReference type="PROSITE" id="PS51192">
    <property type="entry name" value="HELICASE_ATP_BIND_1"/>
    <property type="match status" value="1"/>
</dbReference>
<dbReference type="Pfam" id="PF00271">
    <property type="entry name" value="Helicase_C"/>
    <property type="match status" value="1"/>
</dbReference>
<sequence>MSMNEADTRYHLIDPVLRNKGYVSRDHITLETVLTPAPVEPTGPKGRRRKGSGRTDYLLCVQVGDAPRPMPVAVLEAKKEAEDPLKGMQQARGYADTLRFDVKYVFSTNGHRYGEYDRFTELINGPSAFSDFPSHPDLTARYCKDSGIDLTRPESAMLFQADSAAWSQSRYYQDAAIRASFGKILHDRQAGKPPRVLLTLATGAGKTVIATNLLWRLAQAEQLPKPALFLCDRDELRGQAYNKLKAAFGDNARIVKTKGGENAAANARIHIATYQTLGLDDERGFASFLTEHYGEDAFSVIIIDECHRSAWGRWSEVLRRNPNAIHIGLTATPRKLEESGKATQEDQEITANNRLYFGEPVYEYTLIQAQEDGYLAACEVVKRKASIDGAIFTREEILASGVRNIKTGKPLGEADLTKAHYTGKDFDDELFIELRTPKMCADLFQLLCENGGPEQKVIIFCTREIHADRVSQHMNNLYVGWCRDHGVTPKDHYAFKCMGGAENGATMIEPMRGSGERAFIACTVDLLEAGVDIERLNAVVFFRYVQSPIKFYQMVGRGTRIHEETQKYKFWLYDYTDATSLFGTDFITKPPRPGGGGRDDDGDDEGGAGGGSGGGPAVGEIAGQDVGINGQGRFIPGRRDGRDILIPVDEYRREVIRRVIAEAHSLDEFRALWIEKQKRESLIGHLRGDSFNPELIRDMDRMTDFDLYDFFGHHGYHARALRRRERGDLFILKHQRWFDGMDPKAAIVLKGLGHQFAMGGTEALETKALWDVPEIKQAGGLDALRALGMPTQVVHEAKERLFGV</sequence>
<dbReference type="InterPro" id="IPR050742">
    <property type="entry name" value="Helicase_Restrict-Modif_Enz"/>
</dbReference>
<dbReference type="SMART" id="SM00487">
    <property type="entry name" value="DEXDc"/>
    <property type="match status" value="1"/>
</dbReference>
<proteinExistence type="predicted"/>
<dbReference type="SUPFAM" id="SSF52540">
    <property type="entry name" value="P-loop containing nucleoside triphosphate hydrolases"/>
    <property type="match status" value="1"/>
</dbReference>
<accession>A0ABS1F630</accession>
<dbReference type="Pfam" id="PF08463">
    <property type="entry name" value="EcoEI_R_C"/>
    <property type="match status" value="1"/>
</dbReference>
<reference evidence="4" key="1">
    <citation type="submission" date="2021-01" db="EMBL/GenBank/DDBJ databases">
        <title>Genome public.</title>
        <authorList>
            <person name="Liu C."/>
            <person name="Sun Q."/>
        </authorList>
    </citation>
    <scope>NUCLEOTIDE SEQUENCE [LARGE SCALE GENOMIC DNA]</scope>
    <source>
        <strain evidence="4">YIM B02556</strain>
    </source>
</reference>
<evidence type="ECO:0000313" key="3">
    <source>
        <dbReference type="EMBL" id="MBK1838852.1"/>
    </source>
</evidence>
<dbReference type="InterPro" id="IPR027417">
    <property type="entry name" value="P-loop_NTPase"/>
</dbReference>
<evidence type="ECO:0000256" key="1">
    <source>
        <dbReference type="SAM" id="MobiDB-lite"/>
    </source>
</evidence>
<dbReference type="GO" id="GO:0004386">
    <property type="term" value="F:helicase activity"/>
    <property type="evidence" value="ECO:0007669"/>
    <property type="project" value="UniProtKB-KW"/>
</dbReference>
<dbReference type="RefSeq" id="WP_200194461.1">
    <property type="nucleotide sequence ID" value="NZ_JAENHM010000046.1"/>
</dbReference>
<comment type="caution">
    <text evidence="3">The sequence shown here is derived from an EMBL/GenBank/DDBJ whole genome shotgun (WGS) entry which is preliminary data.</text>
</comment>
<keyword evidence="3" id="KW-0067">ATP-binding</keyword>
<gene>
    <name evidence="3" type="ORF">JHL17_15645</name>
</gene>
<feature type="compositionally biased region" description="Gly residues" evidence="1">
    <location>
        <begin position="607"/>
        <end position="617"/>
    </location>
</feature>
<keyword evidence="3" id="KW-0378">Hydrolase</keyword>
<keyword evidence="3" id="KW-0547">Nucleotide-binding</keyword>
<dbReference type="Proteomes" id="UP000652760">
    <property type="component" value="Unassembled WGS sequence"/>
</dbReference>
<feature type="region of interest" description="Disordered" evidence="1">
    <location>
        <begin position="586"/>
        <end position="622"/>
    </location>
</feature>
<dbReference type="PANTHER" id="PTHR47396">
    <property type="entry name" value="TYPE I RESTRICTION ENZYME ECOKI R PROTEIN"/>
    <property type="match status" value="1"/>
</dbReference>
<dbReference type="Gene3D" id="3.40.50.300">
    <property type="entry name" value="P-loop containing nucleotide triphosphate hydrolases"/>
    <property type="match status" value="2"/>
</dbReference>
<dbReference type="Pfam" id="PF04851">
    <property type="entry name" value="ResIII"/>
    <property type="match status" value="1"/>
</dbReference>
<dbReference type="Gene3D" id="3.90.1570.30">
    <property type="match status" value="1"/>
</dbReference>
<dbReference type="EMBL" id="JAENHM010000046">
    <property type="protein sequence ID" value="MBK1838852.1"/>
    <property type="molecule type" value="Genomic_DNA"/>
</dbReference>
<dbReference type="PANTHER" id="PTHR47396:SF1">
    <property type="entry name" value="ATP-DEPENDENT HELICASE IRC3-RELATED"/>
    <property type="match status" value="1"/>
</dbReference>
<dbReference type="InterPro" id="IPR013670">
    <property type="entry name" value="EcoEI_R_C_dom"/>
</dbReference>
<keyword evidence="3" id="KW-0347">Helicase</keyword>
<organism evidence="3 4">
    <name type="scientific">Azospirillum endophyticum</name>
    <dbReference type="NCBI Taxonomy" id="2800326"/>
    <lineage>
        <taxon>Bacteria</taxon>
        <taxon>Pseudomonadati</taxon>
        <taxon>Pseudomonadota</taxon>
        <taxon>Alphaproteobacteria</taxon>
        <taxon>Rhodospirillales</taxon>
        <taxon>Azospirillaceae</taxon>
        <taxon>Azospirillum</taxon>
    </lineage>
</organism>